<organism evidence="2">
    <name type="scientific">Pyramimonas orientalis virus</name>
    <name type="common">PoV01</name>
    <dbReference type="NCBI Taxonomy" id="455367"/>
    <lineage>
        <taxon>Viruses</taxon>
        <taxon>Varidnaviria</taxon>
        <taxon>Bamfordvirae</taxon>
        <taxon>Nucleocytoviricota</taxon>
        <taxon>Megaviricetes</taxon>
        <taxon>Imitervirales</taxon>
        <taxon>Allomimiviridae</taxon>
        <taxon>Heliosvirus</taxon>
        <taxon>Heliosvirus raunefjordenense</taxon>
    </lineage>
</organism>
<gene>
    <name evidence="2" type="ORF">HWQ62_00234</name>
</gene>
<dbReference type="EMBL" id="MT663536">
    <property type="protein sequence ID" value="QOI90371.1"/>
    <property type="molecule type" value="Genomic_DNA"/>
</dbReference>
<organismHost>
    <name type="scientific">Pyramimonas plurioculata</name>
    <dbReference type="NCBI Taxonomy" id="36893"/>
</organismHost>
<name>A0A7M3UNT6_POV01</name>
<accession>A0A7M3UNT6</accession>
<dbReference type="Gene3D" id="3.90.176.10">
    <property type="entry name" value="Toxin ADP-ribosyltransferase, Chain A, domain 1"/>
    <property type="match status" value="1"/>
</dbReference>
<evidence type="ECO:0000259" key="1">
    <source>
        <dbReference type="Pfam" id="PF03496"/>
    </source>
</evidence>
<dbReference type="PROSITE" id="PS51996">
    <property type="entry name" value="TR_MART"/>
    <property type="match status" value="1"/>
</dbReference>
<dbReference type="InterPro" id="IPR003540">
    <property type="entry name" value="ADP-ribosyltransferase"/>
</dbReference>
<reference evidence="2" key="1">
    <citation type="submission" date="2020-06" db="EMBL/GenBank/DDBJ databases">
        <title>Lateral gene transfer of anion-conducting channel rhodopsins between green algae and giant viruses.</title>
        <authorList>
            <person name="Rozenberg A."/>
            <person name="Oppermann J."/>
            <person name="Wietek J."/>
            <person name="Fernandez Lahore R.G."/>
            <person name="Sandaa R.-A."/>
            <person name="Bratbak G."/>
            <person name="Hegemann P."/>
            <person name="Beja O."/>
        </authorList>
    </citation>
    <scope>NUCLEOTIDE SEQUENCE</scope>
    <source>
        <strain evidence="2">01B</strain>
    </source>
</reference>
<feature type="domain" description="ADP ribosyltransferase" evidence="1">
    <location>
        <begin position="359"/>
        <end position="436"/>
    </location>
</feature>
<proteinExistence type="predicted"/>
<dbReference type="SUPFAM" id="SSF56399">
    <property type="entry name" value="ADP-ribosylation"/>
    <property type="match status" value="1"/>
</dbReference>
<dbReference type="GO" id="GO:0005576">
    <property type="term" value="C:extracellular region"/>
    <property type="evidence" value="ECO:0007669"/>
    <property type="project" value="InterPro"/>
</dbReference>
<sequence length="467" mass="54472">MKCKNNDQIFDIITKRCITVGKKTFLDRLKEQTENNVIHFSQEDLVEQGYAVQAIKIPEKTKDKIQTYVENNESDIQNNINVLFSKKIQSMLKSKAKKAALKNFYINDDHKEYCSKKNVFLTEPVIRESIRYSLPYIKSPLLQFFNPSSSFEDVLDKTKFKIHTNKYEKYIHLTEKISTNYHQGVSNDTDNVIDMKWFNKLNQYIKELPYEQIFAMFAYTTIGDKLVNNYLRNGENNNYLKDFVSNFNSQKKNYKTVRYLPLFFPMLNIIKTNINNISKLLIDPEKEKEILQHKVLIMKDFEKNKNKGELYVLICDIFPLFTYKTIVKCVELLIDTLNNTINGAPALTKKLVVYRGSADSYYFNTDLPNTMFRNKGFVSTSINKYSAEYFSNDDCCLAYITLLPGSKALLLEGVTNVTDEFEMLLSSKTTFYIREYIVKKRYIRDLNDDICSKNVGSTSYISDIVAV</sequence>
<dbReference type="Pfam" id="PF03496">
    <property type="entry name" value="ADPrib_exo_Tox"/>
    <property type="match status" value="1"/>
</dbReference>
<evidence type="ECO:0000313" key="2">
    <source>
        <dbReference type="EMBL" id="QOI90371.1"/>
    </source>
</evidence>
<protein>
    <recommendedName>
        <fullName evidence="1">ADP ribosyltransferase domain-containing protein</fullName>
    </recommendedName>
</protein>